<feature type="transmembrane region" description="Helical" evidence="1">
    <location>
        <begin position="12"/>
        <end position="33"/>
    </location>
</feature>
<keyword evidence="1" id="KW-0812">Transmembrane</keyword>
<keyword evidence="1" id="KW-1133">Transmembrane helix</keyword>
<dbReference type="AlphaFoldDB" id="A0A0F9ZG65"/>
<evidence type="ECO:0000313" key="2">
    <source>
        <dbReference type="EMBL" id="KKO99316.1"/>
    </source>
</evidence>
<comment type="caution">
    <text evidence="2">The sequence shown here is derived from an EMBL/GenBank/DDBJ whole genome shotgun (WGS) entry which is preliminary data.</text>
</comment>
<keyword evidence="1" id="KW-0472">Membrane</keyword>
<dbReference type="EMBL" id="JOKZ01000337">
    <property type="protein sequence ID" value="KKO99316.1"/>
    <property type="molecule type" value="Genomic_DNA"/>
</dbReference>
<reference evidence="3" key="1">
    <citation type="journal article" date="2015" name="Genome Announc.">
        <title>Draft whole-genome sequence of the biocontrol agent Trichoderma harzianum T6776.</title>
        <authorList>
            <person name="Baroncelli R."/>
            <person name="Piaggeschi G."/>
            <person name="Fiorini L."/>
            <person name="Bertolini E."/>
            <person name="Zapparata A."/>
            <person name="Pe M.E."/>
            <person name="Sarrocco S."/>
            <person name="Vannacci G."/>
        </authorList>
    </citation>
    <scope>NUCLEOTIDE SEQUENCE [LARGE SCALE GENOMIC DNA]</scope>
    <source>
        <strain evidence="3">T6776</strain>
    </source>
</reference>
<gene>
    <name evidence="2" type="ORF">THAR02_08578</name>
</gene>
<sequence>MDKISEDIPWDYFIPFSFLLLLVVVLVTLREFLDLSGGAFGRPSGERWQYFRDGFSMTLSTICSTLVRLADGLLEVVWVLGKLWQIIITRLGGGESQVANASVDV</sequence>
<accession>A0A0F9ZG65</accession>
<evidence type="ECO:0000313" key="3">
    <source>
        <dbReference type="Proteomes" id="UP000034112"/>
    </source>
</evidence>
<protein>
    <submittedName>
        <fullName evidence="2">Uncharacterized protein</fullName>
    </submittedName>
</protein>
<name>A0A0F9ZG65_TRIHA</name>
<evidence type="ECO:0000256" key="1">
    <source>
        <dbReference type="SAM" id="Phobius"/>
    </source>
</evidence>
<dbReference type="Proteomes" id="UP000034112">
    <property type="component" value="Unassembled WGS sequence"/>
</dbReference>
<organism evidence="2 3">
    <name type="scientific">Trichoderma harzianum</name>
    <name type="common">Hypocrea lixii</name>
    <dbReference type="NCBI Taxonomy" id="5544"/>
    <lineage>
        <taxon>Eukaryota</taxon>
        <taxon>Fungi</taxon>
        <taxon>Dikarya</taxon>
        <taxon>Ascomycota</taxon>
        <taxon>Pezizomycotina</taxon>
        <taxon>Sordariomycetes</taxon>
        <taxon>Hypocreomycetidae</taxon>
        <taxon>Hypocreales</taxon>
        <taxon>Hypocreaceae</taxon>
        <taxon>Trichoderma</taxon>
    </lineage>
</organism>
<proteinExistence type="predicted"/>